<name>A0ABD0MAK1_9CAEN</name>
<protein>
    <recommendedName>
        <fullName evidence="3">Secreted protein</fullName>
    </recommendedName>
</protein>
<sequence>MQGPCACRTRNRNLCRWHMATVLQMPATWKLVTCATPLTRLCELLDHTATCFRCCARVLLCKFVSLVARRDFQTFCGDTALAETLVNNNNNRNSDDNADEEHHMLLATDLRELQIDRNT</sequence>
<evidence type="ECO:0008006" key="3">
    <source>
        <dbReference type="Google" id="ProtNLM"/>
    </source>
</evidence>
<evidence type="ECO:0000313" key="1">
    <source>
        <dbReference type="EMBL" id="KAK7508386.1"/>
    </source>
</evidence>
<dbReference type="AlphaFoldDB" id="A0ABD0MAK1"/>
<comment type="caution">
    <text evidence="1">The sequence shown here is derived from an EMBL/GenBank/DDBJ whole genome shotgun (WGS) entry which is preliminary data.</text>
</comment>
<accession>A0ABD0MAK1</accession>
<evidence type="ECO:0000313" key="2">
    <source>
        <dbReference type="Proteomes" id="UP001519460"/>
    </source>
</evidence>
<dbReference type="Proteomes" id="UP001519460">
    <property type="component" value="Unassembled WGS sequence"/>
</dbReference>
<reference evidence="1 2" key="1">
    <citation type="journal article" date="2023" name="Sci. Data">
        <title>Genome assembly of the Korean intertidal mud-creeper Batillaria attramentaria.</title>
        <authorList>
            <person name="Patra A.K."/>
            <person name="Ho P.T."/>
            <person name="Jun S."/>
            <person name="Lee S.J."/>
            <person name="Kim Y."/>
            <person name="Won Y.J."/>
        </authorList>
    </citation>
    <scope>NUCLEOTIDE SEQUENCE [LARGE SCALE GENOMIC DNA]</scope>
    <source>
        <strain evidence="1">Wonlab-2016</strain>
    </source>
</reference>
<proteinExistence type="predicted"/>
<organism evidence="1 2">
    <name type="scientific">Batillaria attramentaria</name>
    <dbReference type="NCBI Taxonomy" id="370345"/>
    <lineage>
        <taxon>Eukaryota</taxon>
        <taxon>Metazoa</taxon>
        <taxon>Spiralia</taxon>
        <taxon>Lophotrochozoa</taxon>
        <taxon>Mollusca</taxon>
        <taxon>Gastropoda</taxon>
        <taxon>Caenogastropoda</taxon>
        <taxon>Sorbeoconcha</taxon>
        <taxon>Cerithioidea</taxon>
        <taxon>Batillariidae</taxon>
        <taxon>Batillaria</taxon>
    </lineage>
</organism>
<keyword evidence="2" id="KW-1185">Reference proteome</keyword>
<gene>
    <name evidence="1" type="ORF">BaRGS_00000625</name>
</gene>
<dbReference type="EMBL" id="JACVVK020000002">
    <property type="protein sequence ID" value="KAK7508386.1"/>
    <property type="molecule type" value="Genomic_DNA"/>
</dbReference>